<protein>
    <submittedName>
        <fullName evidence="1">Host-nuclease inhibitor protein Gam</fullName>
    </submittedName>
</protein>
<sequence>MAKKPTRHKARSMAVTVPQSIAQASDYIREIGEHQRDITRIEAAMNDELAGIKERHESQAQPLKQRIESLTKGVQIWCEANREQLTQGGKTKTAALPAGEVAWRTRPPSVRVTGAEAVLDMLRKMGLDRFIRPKTEINKEAILNEPAAVANVPGISIQQGEDFIITPFETELSEVR</sequence>
<accession>A0A2U8GZ70</accession>
<dbReference type="Gene3D" id="1.20.5.170">
    <property type="match status" value="1"/>
</dbReference>
<dbReference type="AlphaFoldDB" id="A0A2U8GZ70"/>
<dbReference type="InterPro" id="IPR009951">
    <property type="entry name" value="Host-nuc_inhib_Gam"/>
</dbReference>
<dbReference type="SUPFAM" id="SSF161266">
    <property type="entry name" value="Gam-like"/>
    <property type="match status" value="1"/>
</dbReference>
<dbReference type="EMBL" id="CP022188">
    <property type="protein sequence ID" value="AWI78613.1"/>
    <property type="molecule type" value="Genomic_DNA"/>
</dbReference>
<dbReference type="Pfam" id="PF07352">
    <property type="entry name" value="Phage_Mu_Gam"/>
    <property type="match status" value="1"/>
</dbReference>
<dbReference type="OrthoDB" id="8141487at2"/>
<reference evidence="1 2" key="1">
    <citation type="submission" date="2017-06" db="EMBL/GenBank/DDBJ databases">
        <title>Azoarcus sp. TSNA42 complete genome sequence.</title>
        <authorList>
            <person name="Woo J.-H."/>
            <person name="Kim H.-S."/>
        </authorList>
    </citation>
    <scope>NUCLEOTIDE SEQUENCE [LARGE SCALE GENOMIC DNA]</scope>
    <source>
        <strain evidence="1 2">TSNA42</strain>
    </source>
</reference>
<evidence type="ECO:0000313" key="2">
    <source>
        <dbReference type="Proteomes" id="UP000244902"/>
    </source>
</evidence>
<dbReference type="GO" id="GO:0042262">
    <property type="term" value="P:DNA protection"/>
    <property type="evidence" value="ECO:0007669"/>
    <property type="project" value="InterPro"/>
</dbReference>
<organism evidence="1 2">
    <name type="scientific">Parazoarcus communis</name>
    <dbReference type="NCBI Taxonomy" id="41977"/>
    <lineage>
        <taxon>Bacteria</taxon>
        <taxon>Pseudomonadati</taxon>
        <taxon>Pseudomonadota</taxon>
        <taxon>Betaproteobacteria</taxon>
        <taxon>Rhodocyclales</taxon>
        <taxon>Zoogloeaceae</taxon>
        <taxon>Parazoarcus</taxon>
    </lineage>
</organism>
<evidence type="ECO:0000313" key="1">
    <source>
        <dbReference type="EMBL" id="AWI78613.1"/>
    </source>
</evidence>
<proteinExistence type="predicted"/>
<name>A0A2U8GZ70_9RHOO</name>
<dbReference type="Proteomes" id="UP000244902">
    <property type="component" value="Chromosome"/>
</dbReference>
<dbReference type="GO" id="GO:0003690">
    <property type="term" value="F:double-stranded DNA binding"/>
    <property type="evidence" value="ECO:0007669"/>
    <property type="project" value="InterPro"/>
</dbReference>
<gene>
    <name evidence="1" type="ORF">CEW87_04090</name>
</gene>